<keyword evidence="3" id="KW-1185">Reference proteome</keyword>
<gene>
    <name evidence="2" type="ORF">ACJ72_06362</name>
</gene>
<feature type="compositionally biased region" description="Low complexity" evidence="1">
    <location>
        <begin position="150"/>
        <end position="161"/>
    </location>
</feature>
<organism evidence="2 3">
    <name type="scientific">Emergomyces africanus</name>
    <dbReference type="NCBI Taxonomy" id="1955775"/>
    <lineage>
        <taxon>Eukaryota</taxon>
        <taxon>Fungi</taxon>
        <taxon>Dikarya</taxon>
        <taxon>Ascomycota</taxon>
        <taxon>Pezizomycotina</taxon>
        <taxon>Eurotiomycetes</taxon>
        <taxon>Eurotiomycetidae</taxon>
        <taxon>Onygenales</taxon>
        <taxon>Ajellomycetaceae</taxon>
        <taxon>Emergomyces</taxon>
    </lineage>
</organism>
<evidence type="ECO:0000256" key="1">
    <source>
        <dbReference type="SAM" id="MobiDB-lite"/>
    </source>
</evidence>
<reference evidence="2 3" key="1">
    <citation type="submission" date="2015-07" db="EMBL/GenBank/DDBJ databases">
        <title>Emmonsia species relationships and genome sequence.</title>
        <authorList>
            <person name="Cuomo C.A."/>
            <person name="Schwartz I.S."/>
            <person name="Kenyon C."/>
            <person name="de Hoog G.S."/>
            <person name="Govender N.P."/>
            <person name="Botha A."/>
            <person name="Moreno L."/>
            <person name="de Vries M."/>
            <person name="Munoz J.F."/>
            <person name="Stielow J.B."/>
        </authorList>
    </citation>
    <scope>NUCLEOTIDE SEQUENCE [LARGE SCALE GENOMIC DNA]</scope>
    <source>
        <strain evidence="2 3">CBS 136260</strain>
    </source>
</reference>
<evidence type="ECO:0000313" key="2">
    <source>
        <dbReference type="EMBL" id="OAX79322.1"/>
    </source>
</evidence>
<dbReference type="AlphaFoldDB" id="A0A1B7NRA6"/>
<name>A0A1B7NRA6_9EURO</name>
<comment type="caution">
    <text evidence="2">The sequence shown here is derived from an EMBL/GenBank/DDBJ whole genome shotgun (WGS) entry which is preliminary data.</text>
</comment>
<accession>A0A1B7NRA6</accession>
<feature type="region of interest" description="Disordered" evidence="1">
    <location>
        <begin position="143"/>
        <end position="205"/>
    </location>
</feature>
<proteinExistence type="predicted"/>
<sequence>MPRTHPSRAWAIPISRPSAAALGIKRAAQSIPEDGQQTYKYGRITRSMKRGDGVLEKGEKVIQKKRYGDVGWLTREEQQLANEGLAELEALCSENLLRGKWRHPLMNHMTQIARVAIHPMETLEKRWRMANIPLVPIEEGLREGTEEEGQQQQDAQAGPQEINIKPSEQQRRHGGVCSPSAQQQCPPPTGPPQVGARLHLNPKND</sequence>
<dbReference type="Proteomes" id="UP000091918">
    <property type="component" value="Unassembled WGS sequence"/>
</dbReference>
<dbReference type="EMBL" id="LGUA01001067">
    <property type="protein sequence ID" value="OAX79322.1"/>
    <property type="molecule type" value="Genomic_DNA"/>
</dbReference>
<evidence type="ECO:0000313" key="3">
    <source>
        <dbReference type="Proteomes" id="UP000091918"/>
    </source>
</evidence>
<protein>
    <submittedName>
        <fullName evidence="2">Uncharacterized protein</fullName>
    </submittedName>
</protein>